<dbReference type="Proteomes" id="UP000253606">
    <property type="component" value="Chromosome"/>
</dbReference>
<gene>
    <name evidence="2" type="ORF">ACPOL_0717</name>
</gene>
<dbReference type="GO" id="GO:0016853">
    <property type="term" value="F:isomerase activity"/>
    <property type="evidence" value="ECO:0007669"/>
    <property type="project" value="UniProtKB-KW"/>
</dbReference>
<evidence type="ECO:0000259" key="1">
    <source>
        <dbReference type="Pfam" id="PF01261"/>
    </source>
</evidence>
<keyword evidence="2" id="KW-0413">Isomerase</keyword>
<dbReference type="Pfam" id="PF01261">
    <property type="entry name" value="AP_endonuc_2"/>
    <property type="match status" value="1"/>
</dbReference>
<dbReference type="Gene3D" id="3.20.20.150">
    <property type="entry name" value="Divalent-metal-dependent TIM barrel enzymes"/>
    <property type="match status" value="1"/>
</dbReference>
<evidence type="ECO:0000313" key="2">
    <source>
        <dbReference type="EMBL" id="AXC10080.1"/>
    </source>
</evidence>
<dbReference type="SUPFAM" id="SSF51658">
    <property type="entry name" value="Xylose isomerase-like"/>
    <property type="match status" value="1"/>
</dbReference>
<proteinExistence type="predicted"/>
<dbReference type="PANTHER" id="PTHR12110:SF48">
    <property type="entry name" value="BLL3656 PROTEIN"/>
    <property type="match status" value="1"/>
</dbReference>
<dbReference type="RefSeq" id="WP_114205784.1">
    <property type="nucleotide sequence ID" value="NZ_CP030840.1"/>
</dbReference>
<dbReference type="KEGG" id="abas:ACPOL_0717"/>
<dbReference type="InterPro" id="IPR050312">
    <property type="entry name" value="IolE/XylAMocC-like"/>
</dbReference>
<dbReference type="PANTHER" id="PTHR12110">
    <property type="entry name" value="HYDROXYPYRUVATE ISOMERASE"/>
    <property type="match status" value="1"/>
</dbReference>
<keyword evidence="3" id="KW-1185">Reference proteome</keyword>
<dbReference type="AlphaFoldDB" id="A0A2Z5FTE3"/>
<dbReference type="InterPro" id="IPR036237">
    <property type="entry name" value="Xyl_isomerase-like_sf"/>
</dbReference>
<accession>A0A2Z5FTE3</accession>
<dbReference type="EMBL" id="CP030840">
    <property type="protein sequence ID" value="AXC10080.1"/>
    <property type="molecule type" value="Genomic_DNA"/>
</dbReference>
<name>A0A2Z5FTE3_9BACT</name>
<reference evidence="2 3" key="1">
    <citation type="journal article" date="2018" name="Front. Microbiol.">
        <title>Hydrolytic Capabilities as a Key to Environmental Success: Chitinolytic and Cellulolytic Acidobacteria From Acidic Sub-arctic Soils and Boreal Peatlands.</title>
        <authorList>
            <person name="Belova S.E."/>
            <person name="Ravin N.V."/>
            <person name="Pankratov T.A."/>
            <person name="Rakitin A.L."/>
            <person name="Ivanova A.A."/>
            <person name="Beletsky A.V."/>
            <person name="Mardanov A.V."/>
            <person name="Sinninghe Damste J.S."/>
            <person name="Dedysh S.N."/>
        </authorList>
    </citation>
    <scope>NUCLEOTIDE SEQUENCE [LARGE SCALE GENOMIC DNA]</scope>
    <source>
        <strain evidence="2 3">SBC82</strain>
    </source>
</reference>
<feature type="domain" description="Xylose isomerase-like TIM barrel" evidence="1">
    <location>
        <begin position="23"/>
        <end position="261"/>
    </location>
</feature>
<dbReference type="InterPro" id="IPR013022">
    <property type="entry name" value="Xyl_isomerase-like_TIM-brl"/>
</dbReference>
<evidence type="ECO:0000313" key="3">
    <source>
        <dbReference type="Proteomes" id="UP000253606"/>
    </source>
</evidence>
<sequence length="285" mass="31445">MSNGTRIMWNGTVRALPFPEQLKAASIAGCTSIAITPSDYNKWLGASTPTSDLKSMARDEGVEITHLDPFVRWTNDWKPNLRGLNFPIDTVGFDADDFFRMASALQVNSFTAWSGFASGRYSLAEIEDAFGQLCARAAQEGLRCDLEFIPVFGVHSLKMAWDILRHVNAENSGIVFDFWHYMRSGPDEALLRSIPGEKITAVQLCDATAYVPEGMSLAYDGLNNRLAPGDGAFPIVSLVKTLREMGALNDVGVEVFSPRFDRLDAQTIGNLTRGVFDRFLASDWS</sequence>
<dbReference type="OrthoDB" id="930834at2"/>
<protein>
    <submittedName>
        <fullName evidence="2">Xylose isomerase domain protein TIM barrel</fullName>
    </submittedName>
</protein>
<organism evidence="2 3">
    <name type="scientific">Acidisarcina polymorpha</name>
    <dbReference type="NCBI Taxonomy" id="2211140"/>
    <lineage>
        <taxon>Bacteria</taxon>
        <taxon>Pseudomonadati</taxon>
        <taxon>Acidobacteriota</taxon>
        <taxon>Terriglobia</taxon>
        <taxon>Terriglobales</taxon>
        <taxon>Acidobacteriaceae</taxon>
        <taxon>Acidisarcina</taxon>
    </lineage>
</organism>